<reference evidence="9 10" key="1">
    <citation type="submission" date="2017-02" db="EMBL/GenBank/DDBJ databases">
        <authorList>
            <person name="Peterson S.W."/>
        </authorList>
    </citation>
    <scope>NUCLEOTIDE SEQUENCE [LARGE SCALE GENOMIC DNA]</scope>
    <source>
        <strain evidence="9 10">ATCC 17233</strain>
    </source>
</reference>
<dbReference type="OrthoDB" id="9804353at2"/>
<dbReference type="GO" id="GO:0055085">
    <property type="term" value="P:transmembrane transport"/>
    <property type="evidence" value="ECO:0007669"/>
    <property type="project" value="InterPro"/>
</dbReference>
<feature type="domain" description="ABC transmembrane type-1" evidence="8">
    <location>
        <begin position="123"/>
        <end position="304"/>
    </location>
</feature>
<feature type="transmembrane region" description="Helical" evidence="7">
    <location>
        <begin position="285"/>
        <end position="304"/>
    </location>
</feature>
<evidence type="ECO:0000256" key="2">
    <source>
        <dbReference type="ARBA" id="ARBA00022448"/>
    </source>
</evidence>
<keyword evidence="3" id="KW-1003">Cell membrane</keyword>
<dbReference type="InterPro" id="IPR000515">
    <property type="entry name" value="MetI-like"/>
</dbReference>
<keyword evidence="4 7" id="KW-0812">Transmembrane</keyword>
<dbReference type="CDD" id="cd06261">
    <property type="entry name" value="TM_PBP2"/>
    <property type="match status" value="1"/>
</dbReference>
<dbReference type="Gene3D" id="1.10.3720.10">
    <property type="entry name" value="MetI-like"/>
    <property type="match status" value="1"/>
</dbReference>
<feature type="transmembrane region" description="Helical" evidence="7">
    <location>
        <begin position="74"/>
        <end position="96"/>
    </location>
</feature>
<dbReference type="PANTHER" id="PTHR30151:SF0">
    <property type="entry name" value="ABC TRANSPORTER PERMEASE PROTEIN MJ0413-RELATED"/>
    <property type="match status" value="1"/>
</dbReference>
<dbReference type="PANTHER" id="PTHR30151">
    <property type="entry name" value="ALKANE SULFONATE ABC TRANSPORTER-RELATED, MEMBRANE SUBUNIT"/>
    <property type="match status" value="1"/>
</dbReference>
<dbReference type="SUPFAM" id="SSF161098">
    <property type="entry name" value="MetI-like"/>
    <property type="match status" value="1"/>
</dbReference>
<feature type="transmembrane region" description="Helical" evidence="7">
    <location>
        <begin position="189"/>
        <end position="208"/>
    </location>
</feature>
<dbReference type="PROSITE" id="PS50928">
    <property type="entry name" value="ABC_TM1"/>
    <property type="match status" value="1"/>
</dbReference>
<dbReference type="AlphaFoldDB" id="A0A1T4KHB6"/>
<evidence type="ECO:0000256" key="4">
    <source>
        <dbReference type="ARBA" id="ARBA00022692"/>
    </source>
</evidence>
<feature type="transmembrane region" description="Helical" evidence="7">
    <location>
        <begin position="7"/>
        <end position="28"/>
    </location>
</feature>
<dbReference type="EMBL" id="FUXA01000004">
    <property type="protein sequence ID" value="SJZ41818.1"/>
    <property type="molecule type" value="Genomic_DNA"/>
</dbReference>
<keyword evidence="5 7" id="KW-1133">Transmembrane helix</keyword>
<keyword evidence="2 7" id="KW-0813">Transport</keyword>
<dbReference type="GO" id="GO:0005886">
    <property type="term" value="C:plasma membrane"/>
    <property type="evidence" value="ECO:0007669"/>
    <property type="project" value="UniProtKB-SubCell"/>
</dbReference>
<gene>
    <name evidence="9" type="ORF">SAMN02745110_00380</name>
</gene>
<evidence type="ECO:0000313" key="10">
    <source>
        <dbReference type="Proteomes" id="UP000189857"/>
    </source>
</evidence>
<evidence type="ECO:0000256" key="6">
    <source>
        <dbReference type="ARBA" id="ARBA00023136"/>
    </source>
</evidence>
<dbReference type="Proteomes" id="UP000189857">
    <property type="component" value="Unassembled WGS sequence"/>
</dbReference>
<evidence type="ECO:0000313" key="9">
    <source>
        <dbReference type="EMBL" id="SJZ41818.1"/>
    </source>
</evidence>
<dbReference type="Pfam" id="PF00528">
    <property type="entry name" value="BPD_transp_1"/>
    <property type="match status" value="1"/>
</dbReference>
<evidence type="ECO:0000256" key="3">
    <source>
        <dbReference type="ARBA" id="ARBA00022475"/>
    </source>
</evidence>
<sequence length="320" mass="35500">MKKKVIAVAKILAIYVAIALSFLVYYGVEGNGKQKKTEHPYYLYFISLIGAFVLIEVIIGLFNKSIKKRVHYKAPFITGIIVFLLLLNFITSKTLILPTLYFPSLDRIIGLIVEQRNFLLRNVGDSLGLLFTGFLWGASVGFFTGLALGYFKNVGYWLNPVTKVIGPIPTTAWIPLALSTFPTTRGANIFLIAFAVWFPVTLMTSSGIQSINNVNFEVSRTLGASTLYQIIHVAIPAAMPSIFLGVFYGTVSSFATLMAVEMNGNSSGIGWYINWQKSVMMYDGVYAGLIIIATICSLTLTILFKVRDKVLVWQKGVIKW</sequence>
<comment type="similarity">
    <text evidence="7">Belongs to the binding-protein-dependent transport system permease family.</text>
</comment>
<evidence type="ECO:0000256" key="7">
    <source>
        <dbReference type="RuleBase" id="RU363032"/>
    </source>
</evidence>
<name>A0A1T4KHB6_9FIRM</name>
<organism evidence="9 10">
    <name type="scientific">Eubacterium ruminantium</name>
    <dbReference type="NCBI Taxonomy" id="42322"/>
    <lineage>
        <taxon>Bacteria</taxon>
        <taxon>Bacillati</taxon>
        <taxon>Bacillota</taxon>
        <taxon>Clostridia</taxon>
        <taxon>Eubacteriales</taxon>
        <taxon>Eubacteriaceae</taxon>
        <taxon>Eubacterium</taxon>
    </lineage>
</organism>
<proteinExistence type="inferred from homology"/>
<evidence type="ECO:0000256" key="5">
    <source>
        <dbReference type="ARBA" id="ARBA00022989"/>
    </source>
</evidence>
<dbReference type="InterPro" id="IPR035906">
    <property type="entry name" value="MetI-like_sf"/>
</dbReference>
<evidence type="ECO:0000256" key="1">
    <source>
        <dbReference type="ARBA" id="ARBA00004651"/>
    </source>
</evidence>
<feature type="transmembrane region" description="Helical" evidence="7">
    <location>
        <begin position="228"/>
        <end position="247"/>
    </location>
</feature>
<evidence type="ECO:0000259" key="8">
    <source>
        <dbReference type="PROSITE" id="PS50928"/>
    </source>
</evidence>
<dbReference type="RefSeq" id="WP_078786062.1">
    <property type="nucleotide sequence ID" value="NZ_FMTO01000003.1"/>
</dbReference>
<feature type="transmembrane region" description="Helical" evidence="7">
    <location>
        <begin position="40"/>
        <end position="62"/>
    </location>
</feature>
<accession>A0A1T4KHB6</accession>
<keyword evidence="6 7" id="KW-0472">Membrane</keyword>
<comment type="subcellular location">
    <subcellularLocation>
        <location evidence="1 7">Cell membrane</location>
        <topology evidence="1 7">Multi-pass membrane protein</topology>
    </subcellularLocation>
</comment>
<keyword evidence="10" id="KW-1185">Reference proteome</keyword>
<feature type="transmembrane region" description="Helical" evidence="7">
    <location>
        <begin position="127"/>
        <end position="151"/>
    </location>
</feature>
<protein>
    <submittedName>
        <fullName evidence="9">NitT/TauT family transport system permease protein</fullName>
    </submittedName>
</protein>